<organism evidence="3">
    <name type="scientific">Granulicella tundricola (strain ATCC BAA-1859 / DSM 23138 / MP5ACTX9)</name>
    <dbReference type="NCBI Taxonomy" id="1198114"/>
    <lineage>
        <taxon>Bacteria</taxon>
        <taxon>Pseudomonadati</taxon>
        <taxon>Acidobacteriota</taxon>
        <taxon>Terriglobia</taxon>
        <taxon>Terriglobales</taxon>
        <taxon>Acidobacteriaceae</taxon>
        <taxon>Granulicella</taxon>
    </lineage>
</organism>
<evidence type="ECO:0000313" key="3">
    <source>
        <dbReference type="Proteomes" id="UP000000343"/>
    </source>
</evidence>
<proteinExistence type="predicted"/>
<dbReference type="Proteomes" id="UP000000343">
    <property type="component" value="Chromosome"/>
</dbReference>
<evidence type="ECO:0000313" key="2">
    <source>
        <dbReference type="EMBL" id="ADW69042.1"/>
    </source>
</evidence>
<dbReference type="PaxDb" id="1198114-AciX9_1997"/>
<dbReference type="SMART" id="SM00052">
    <property type="entry name" value="EAL"/>
    <property type="match status" value="1"/>
</dbReference>
<dbReference type="InterPro" id="IPR050706">
    <property type="entry name" value="Cyclic-di-GMP_PDE-like"/>
</dbReference>
<dbReference type="PANTHER" id="PTHR33121">
    <property type="entry name" value="CYCLIC DI-GMP PHOSPHODIESTERASE PDEF"/>
    <property type="match status" value="1"/>
</dbReference>
<dbReference type="EMBL" id="CP002480">
    <property type="protein sequence ID" value="ADW69042.1"/>
    <property type="molecule type" value="Genomic_DNA"/>
</dbReference>
<dbReference type="eggNOG" id="COG2200">
    <property type="taxonomic scope" value="Bacteria"/>
</dbReference>
<dbReference type="CDD" id="cd01948">
    <property type="entry name" value="EAL"/>
    <property type="match status" value="1"/>
</dbReference>
<dbReference type="InterPro" id="IPR001633">
    <property type="entry name" value="EAL_dom"/>
</dbReference>
<dbReference type="GO" id="GO:0071111">
    <property type="term" value="F:cyclic-guanylate-specific phosphodiesterase activity"/>
    <property type="evidence" value="ECO:0007669"/>
    <property type="project" value="InterPro"/>
</dbReference>
<sequence length="289" mass="31882">MSLRRQFPKSLGFILSWMSGPELIEPKCSACKDGVSQPFPMTMAFQPIVDVLESRVYAYEALVRGLNNEPAGVVMAQLTEDNRYAFDQSCRVAAITLAARLGLKDTGAKLSINFMPGAVYNPAACIRLTLETARKLDFPLDLLIFEITEMEEIKDRNHVLKIAQEYRRHGFQMAIDDFGSGYSGLNLLADLTPDILKLDMDLTRNLHARPTALAIVRSTAELCRELGVTCIAEGVETVEELRALRSCGIRLMQGYLLARPAFEALPAVAYPQDLGALPGRREAAQSLSA</sequence>
<dbReference type="PANTHER" id="PTHR33121:SF15">
    <property type="entry name" value="BLUE LIGHT- AND TEMPERATURE-REGULATED ANTIREPRESSOR BLUF"/>
    <property type="match status" value="1"/>
</dbReference>
<feature type="domain" description="EAL" evidence="1">
    <location>
        <begin position="24"/>
        <end position="274"/>
    </location>
</feature>
<protein>
    <submittedName>
        <fullName evidence="2">Diguanylate phosphodiesterase</fullName>
    </submittedName>
</protein>
<dbReference type="KEGG" id="acm:AciX9_1997"/>
<keyword evidence="3" id="KW-1185">Reference proteome</keyword>
<evidence type="ECO:0000259" key="1">
    <source>
        <dbReference type="PROSITE" id="PS50883"/>
    </source>
</evidence>
<name>E8X188_GRATM</name>
<dbReference type="Gene3D" id="3.20.20.450">
    <property type="entry name" value="EAL domain"/>
    <property type="match status" value="1"/>
</dbReference>
<dbReference type="SUPFAM" id="SSF141868">
    <property type="entry name" value="EAL domain-like"/>
    <property type="match status" value="1"/>
</dbReference>
<dbReference type="Pfam" id="PF00563">
    <property type="entry name" value="EAL"/>
    <property type="match status" value="1"/>
</dbReference>
<reference evidence="3" key="1">
    <citation type="submission" date="2011-01" db="EMBL/GenBank/DDBJ databases">
        <title>Complete sequence of chromosome of Acidobacterium sp. MP5ACTX9.</title>
        <authorList>
            <consortium name="US DOE Joint Genome Institute"/>
            <person name="Lucas S."/>
            <person name="Copeland A."/>
            <person name="Lapidus A."/>
            <person name="Cheng J.-F."/>
            <person name="Goodwin L."/>
            <person name="Pitluck S."/>
            <person name="Teshima H."/>
            <person name="Detter J.C."/>
            <person name="Han C."/>
            <person name="Tapia R."/>
            <person name="Land M."/>
            <person name="Hauser L."/>
            <person name="Kyrpides N."/>
            <person name="Ivanova N."/>
            <person name="Ovchinnikova G."/>
            <person name="Pagani I."/>
            <person name="Rawat S.R."/>
            <person name="Mannisto M."/>
            <person name="Haggblom M.M."/>
            <person name="Woyke T."/>
        </authorList>
    </citation>
    <scope>NUCLEOTIDE SEQUENCE [LARGE SCALE GENOMIC DNA]</scope>
    <source>
        <strain evidence="3">MP5ACTX9</strain>
    </source>
</reference>
<dbReference type="STRING" id="1198114.AciX9_1997"/>
<dbReference type="InterPro" id="IPR035919">
    <property type="entry name" value="EAL_sf"/>
</dbReference>
<accession>E8X188</accession>
<dbReference type="PROSITE" id="PS50883">
    <property type="entry name" value="EAL"/>
    <property type="match status" value="1"/>
</dbReference>
<gene>
    <name evidence="2" type="ordered locus">AciX9_1997</name>
</gene>
<dbReference type="AlphaFoldDB" id="E8X188"/>
<dbReference type="HOGENOM" id="CLU_000445_70_50_0"/>